<evidence type="ECO:0000313" key="6">
    <source>
        <dbReference type="EMBL" id="TET47884.1"/>
    </source>
</evidence>
<name>A0A523UZD6_UNCT6</name>
<dbReference type="Pfam" id="PF01040">
    <property type="entry name" value="UbiA"/>
    <property type="match status" value="1"/>
</dbReference>
<protein>
    <recommendedName>
        <fullName evidence="8">Ubiquinone biosynthesis protein UbiA</fullName>
    </recommendedName>
</protein>
<feature type="transmembrane region" description="Helical" evidence="5">
    <location>
        <begin position="215"/>
        <end position="235"/>
    </location>
</feature>
<dbReference type="GO" id="GO:0016765">
    <property type="term" value="F:transferase activity, transferring alkyl or aryl (other than methyl) groups"/>
    <property type="evidence" value="ECO:0007669"/>
    <property type="project" value="InterPro"/>
</dbReference>
<dbReference type="CDD" id="cd13956">
    <property type="entry name" value="PT_UbiA"/>
    <property type="match status" value="1"/>
</dbReference>
<dbReference type="PANTHER" id="PTHR42723">
    <property type="entry name" value="CHLOROPHYLL SYNTHASE"/>
    <property type="match status" value="1"/>
</dbReference>
<gene>
    <name evidence="6" type="ORF">E3J62_00065</name>
</gene>
<reference evidence="6 7" key="1">
    <citation type="submission" date="2019-03" db="EMBL/GenBank/DDBJ databases">
        <title>Metabolic potential of uncultured bacteria and archaea associated with petroleum seepage in deep-sea sediments.</title>
        <authorList>
            <person name="Dong X."/>
            <person name="Hubert C."/>
        </authorList>
    </citation>
    <scope>NUCLEOTIDE SEQUENCE [LARGE SCALE GENOMIC DNA]</scope>
    <source>
        <strain evidence="6">E44_bin18</strain>
    </source>
</reference>
<dbReference type="PANTHER" id="PTHR42723:SF1">
    <property type="entry name" value="CHLOROPHYLL SYNTHASE, CHLOROPLASTIC"/>
    <property type="match status" value="1"/>
</dbReference>
<dbReference type="InterPro" id="IPR050475">
    <property type="entry name" value="Prenyltransferase_related"/>
</dbReference>
<feature type="transmembrane region" description="Helical" evidence="5">
    <location>
        <begin position="12"/>
        <end position="36"/>
    </location>
</feature>
<keyword evidence="4 5" id="KW-0472">Membrane</keyword>
<comment type="subcellular location">
    <subcellularLocation>
        <location evidence="1">Membrane</location>
        <topology evidence="1">Multi-pass membrane protein</topology>
    </subcellularLocation>
</comment>
<keyword evidence="2 5" id="KW-0812">Transmembrane</keyword>
<evidence type="ECO:0000256" key="5">
    <source>
        <dbReference type="SAM" id="Phobius"/>
    </source>
</evidence>
<dbReference type="Gene3D" id="1.10.357.140">
    <property type="entry name" value="UbiA prenyltransferase"/>
    <property type="match status" value="1"/>
</dbReference>
<dbReference type="Proteomes" id="UP000315525">
    <property type="component" value="Unassembled WGS sequence"/>
</dbReference>
<comment type="caution">
    <text evidence="6">The sequence shown here is derived from an EMBL/GenBank/DDBJ whole genome shotgun (WGS) entry which is preliminary data.</text>
</comment>
<keyword evidence="3 5" id="KW-1133">Transmembrane helix</keyword>
<feature type="transmembrane region" description="Helical" evidence="5">
    <location>
        <begin position="247"/>
        <end position="269"/>
    </location>
</feature>
<feature type="transmembrane region" description="Helical" evidence="5">
    <location>
        <begin position="91"/>
        <end position="107"/>
    </location>
</feature>
<evidence type="ECO:0000256" key="1">
    <source>
        <dbReference type="ARBA" id="ARBA00004141"/>
    </source>
</evidence>
<feature type="transmembrane region" description="Helical" evidence="5">
    <location>
        <begin position="113"/>
        <end position="130"/>
    </location>
</feature>
<feature type="transmembrane region" description="Helical" evidence="5">
    <location>
        <begin position="167"/>
        <end position="192"/>
    </location>
</feature>
<evidence type="ECO:0000313" key="7">
    <source>
        <dbReference type="Proteomes" id="UP000315525"/>
    </source>
</evidence>
<sequence length="328" mass="36205">MKPHGLWTPGFWRAYLLTMRPYLLFVSGAAGMAGFADGSSRSVSATLVVFFALFLSYGFGQALTDCFQIDTDSLSSPYRPLVRGSITKRQVLWTSLIGLFSCCLILLVHNPKILVPGVLCVFGLATYTFFKRRWWGGPFYNAWIVALLPIIGKMAAVGYGWSFGSVMASGILLPITISTLFSYANFVLMGYFKDISADRASGYNTFCVAFGWKRAAVATDLLALLSILATGWAFWKFSSFASLLCPIRLPSVGIFIVAIIGLILAQLGIHRTRDEHKAHDPIANVVRGFVLLRLAEICLVRPGWLILVAIFYIGFEAVLKLRPEESQI</sequence>
<dbReference type="GO" id="GO:0016020">
    <property type="term" value="C:membrane"/>
    <property type="evidence" value="ECO:0007669"/>
    <property type="project" value="UniProtKB-SubCell"/>
</dbReference>
<dbReference type="InterPro" id="IPR044878">
    <property type="entry name" value="UbiA_sf"/>
</dbReference>
<evidence type="ECO:0000256" key="4">
    <source>
        <dbReference type="ARBA" id="ARBA00023136"/>
    </source>
</evidence>
<accession>A0A523UZD6</accession>
<dbReference type="EMBL" id="SOJN01000003">
    <property type="protein sequence ID" value="TET47884.1"/>
    <property type="molecule type" value="Genomic_DNA"/>
</dbReference>
<evidence type="ECO:0000256" key="3">
    <source>
        <dbReference type="ARBA" id="ARBA00022989"/>
    </source>
</evidence>
<proteinExistence type="predicted"/>
<organism evidence="6 7">
    <name type="scientific">candidate division TA06 bacterium</name>
    <dbReference type="NCBI Taxonomy" id="2250710"/>
    <lineage>
        <taxon>Bacteria</taxon>
        <taxon>Bacteria division TA06</taxon>
    </lineage>
</organism>
<dbReference type="InterPro" id="IPR000537">
    <property type="entry name" value="UbiA_prenyltransferase"/>
</dbReference>
<dbReference type="AlphaFoldDB" id="A0A523UZD6"/>
<feature type="transmembrane region" description="Helical" evidence="5">
    <location>
        <begin position="142"/>
        <end position="161"/>
    </location>
</feature>
<feature type="transmembrane region" description="Helical" evidence="5">
    <location>
        <begin position="42"/>
        <end position="60"/>
    </location>
</feature>
<feature type="transmembrane region" description="Helical" evidence="5">
    <location>
        <begin position="290"/>
        <end position="315"/>
    </location>
</feature>
<evidence type="ECO:0000256" key="2">
    <source>
        <dbReference type="ARBA" id="ARBA00022692"/>
    </source>
</evidence>
<evidence type="ECO:0008006" key="8">
    <source>
        <dbReference type="Google" id="ProtNLM"/>
    </source>
</evidence>